<keyword evidence="8" id="KW-1185">Reference proteome</keyword>
<dbReference type="Gene3D" id="1.10.472.10">
    <property type="entry name" value="Cyclin-like"/>
    <property type="match status" value="2"/>
</dbReference>
<dbReference type="EMBL" id="AP028916">
    <property type="protein sequence ID" value="BES97739.1"/>
    <property type="molecule type" value="Genomic_DNA"/>
</dbReference>
<dbReference type="InterPro" id="IPR006671">
    <property type="entry name" value="Cyclin_N"/>
</dbReference>
<gene>
    <name evidence="7" type="ORF">NTJ_10553</name>
</gene>
<reference evidence="7 8" key="1">
    <citation type="submission" date="2023-09" db="EMBL/GenBank/DDBJ databases">
        <title>Nesidiocoris tenuis whole genome shotgun sequence.</title>
        <authorList>
            <person name="Shibata T."/>
            <person name="Shimoda M."/>
            <person name="Kobayashi T."/>
            <person name="Uehara T."/>
        </authorList>
    </citation>
    <scope>NUCLEOTIDE SEQUENCE [LARGE SCALE GENOMIC DNA]</scope>
    <source>
        <strain evidence="7 8">Japan</strain>
    </source>
</reference>
<feature type="region of interest" description="Disordered" evidence="5">
    <location>
        <begin position="1"/>
        <end position="39"/>
    </location>
</feature>
<keyword evidence="3" id="KW-0131">Cell cycle</keyword>
<dbReference type="Pfam" id="PF00134">
    <property type="entry name" value="Cyclin_N"/>
    <property type="match status" value="1"/>
</dbReference>
<protein>
    <submittedName>
        <fullName evidence="7">Cyclin e</fullName>
    </submittedName>
</protein>
<sequence>MQRDGSKKRKRSSDNDGENSLAGKKPRHTLANIEGVERSAEERQPFAELLIVEQPAEQIEIASVGSDSDIDWLDAQCDEILDDENSKDFEEDEPAIGDDEIDRSAPTSPAESLNDSLVSVSLASKDNPLNLRVQFSSKEELADFFNRKARTCDVDRTDAVFENNPGLLPRMRSVLLEWLVEVCDVYKIHRETYHLTVDYLDRYLAHSENVSKSELQLIGVTALFIASKYEEIYPPKISDYAYITDGACTVDDIMSMETRMINVLSWKCTVITSNAWALGLFQLLSIHERNYPDNVDITCPQYLLSAYQTVAHLLDLCSLDPGFVKYSYKILALSSVRMVVPDSPSLLLEVFDLAEDDLTDCLDWMQPFWLVLSRKCDYGPYTSKEVLSDRPSRDCSHLLIKHNISLDMLEDVKKINDNIAMSDVLLTPPISSEKRRKSQNRAVTNAADVRE</sequence>
<feature type="domain" description="Cyclin-like" evidence="6">
    <location>
        <begin position="177"/>
        <end position="262"/>
    </location>
</feature>
<feature type="region of interest" description="Disordered" evidence="5">
    <location>
        <begin position="432"/>
        <end position="451"/>
    </location>
</feature>
<name>A0ABN7B2D7_9HEMI</name>
<accession>A0ABN7B2D7</accession>
<feature type="region of interest" description="Disordered" evidence="5">
    <location>
        <begin position="83"/>
        <end position="112"/>
    </location>
</feature>
<dbReference type="SUPFAM" id="SSF47954">
    <property type="entry name" value="Cyclin-like"/>
    <property type="match status" value="2"/>
</dbReference>
<evidence type="ECO:0000256" key="4">
    <source>
        <dbReference type="RuleBase" id="RU000383"/>
    </source>
</evidence>
<evidence type="ECO:0000313" key="7">
    <source>
        <dbReference type="EMBL" id="BES97739.1"/>
    </source>
</evidence>
<evidence type="ECO:0000256" key="2">
    <source>
        <dbReference type="ARBA" id="ARBA00023127"/>
    </source>
</evidence>
<dbReference type="PROSITE" id="PS00292">
    <property type="entry name" value="CYCLINS"/>
    <property type="match status" value="1"/>
</dbReference>
<comment type="similarity">
    <text evidence="4">Belongs to the cyclin family.</text>
</comment>
<evidence type="ECO:0000256" key="3">
    <source>
        <dbReference type="ARBA" id="ARBA00023306"/>
    </source>
</evidence>
<dbReference type="InterPro" id="IPR039361">
    <property type="entry name" value="Cyclin"/>
</dbReference>
<dbReference type="PANTHER" id="PTHR10177">
    <property type="entry name" value="CYCLINS"/>
    <property type="match status" value="1"/>
</dbReference>
<evidence type="ECO:0000313" key="8">
    <source>
        <dbReference type="Proteomes" id="UP001307889"/>
    </source>
</evidence>
<dbReference type="InterPro" id="IPR048258">
    <property type="entry name" value="Cyclins_cyclin-box"/>
</dbReference>
<feature type="compositionally biased region" description="Acidic residues" evidence="5">
    <location>
        <begin position="83"/>
        <end position="101"/>
    </location>
</feature>
<evidence type="ECO:0000256" key="5">
    <source>
        <dbReference type="SAM" id="MobiDB-lite"/>
    </source>
</evidence>
<dbReference type="InterPro" id="IPR013763">
    <property type="entry name" value="Cyclin-like_dom"/>
</dbReference>
<dbReference type="SMART" id="SM00385">
    <property type="entry name" value="CYCLIN"/>
    <property type="match status" value="1"/>
</dbReference>
<organism evidence="7 8">
    <name type="scientific">Nesidiocoris tenuis</name>
    <dbReference type="NCBI Taxonomy" id="355587"/>
    <lineage>
        <taxon>Eukaryota</taxon>
        <taxon>Metazoa</taxon>
        <taxon>Ecdysozoa</taxon>
        <taxon>Arthropoda</taxon>
        <taxon>Hexapoda</taxon>
        <taxon>Insecta</taxon>
        <taxon>Pterygota</taxon>
        <taxon>Neoptera</taxon>
        <taxon>Paraneoptera</taxon>
        <taxon>Hemiptera</taxon>
        <taxon>Heteroptera</taxon>
        <taxon>Panheteroptera</taxon>
        <taxon>Cimicomorpha</taxon>
        <taxon>Miridae</taxon>
        <taxon>Dicyphina</taxon>
        <taxon>Nesidiocoris</taxon>
    </lineage>
</organism>
<keyword evidence="1" id="KW-0132">Cell division</keyword>
<dbReference type="Proteomes" id="UP001307889">
    <property type="component" value="Chromosome 8"/>
</dbReference>
<dbReference type="InterPro" id="IPR036915">
    <property type="entry name" value="Cyclin-like_sf"/>
</dbReference>
<evidence type="ECO:0000259" key="6">
    <source>
        <dbReference type="SMART" id="SM00385"/>
    </source>
</evidence>
<keyword evidence="2 4" id="KW-0195">Cyclin</keyword>
<proteinExistence type="inferred from homology"/>
<evidence type="ECO:0000256" key="1">
    <source>
        <dbReference type="ARBA" id="ARBA00022618"/>
    </source>
</evidence>
<feature type="compositionally biased region" description="Basic residues" evidence="5">
    <location>
        <begin position="1"/>
        <end position="11"/>
    </location>
</feature>